<sequence length="77" mass="8355">TLTVAGALDDVALHTLPYAYSRDSGATWTGWTDATTYQYTGLAQQTSYGFRHKVRDAAGNERLGTTVTKSTPKVPVF</sequence>
<accession>A0AAW6YQL3</accession>
<reference evidence="1" key="1">
    <citation type="submission" date="2023-05" db="EMBL/GenBank/DDBJ databases">
        <title>Cataloging the Phylogenetic Diversity of Human Bladder Bacteria.</title>
        <authorList>
            <person name="Du J."/>
        </authorList>
    </citation>
    <scope>NUCLEOTIDE SEQUENCE</scope>
    <source>
        <strain evidence="1">UMB0765</strain>
    </source>
</reference>
<feature type="non-terminal residue" evidence="1">
    <location>
        <position position="77"/>
    </location>
</feature>
<evidence type="ECO:0000313" key="1">
    <source>
        <dbReference type="EMBL" id="MDK7294445.1"/>
    </source>
</evidence>
<comment type="caution">
    <text evidence="1">The sequence shown here is derived from an EMBL/GenBank/DDBJ whole genome shotgun (WGS) entry which is preliminary data.</text>
</comment>
<dbReference type="Proteomes" id="UP001237917">
    <property type="component" value="Unassembled WGS sequence"/>
</dbReference>
<proteinExistence type="predicted"/>
<evidence type="ECO:0000313" key="2">
    <source>
        <dbReference type="Proteomes" id="UP001237917"/>
    </source>
</evidence>
<dbReference type="RefSeq" id="WP_285362751.1">
    <property type="nucleotide sequence ID" value="NZ_JASOPU010000557.1"/>
</dbReference>
<name>A0AAW6YQL3_9STRE</name>
<feature type="non-terminal residue" evidence="1">
    <location>
        <position position="1"/>
    </location>
</feature>
<dbReference type="EMBL" id="JASOPU010000557">
    <property type="protein sequence ID" value="MDK7294445.1"/>
    <property type="molecule type" value="Genomic_DNA"/>
</dbReference>
<dbReference type="InterPro" id="IPR013783">
    <property type="entry name" value="Ig-like_fold"/>
</dbReference>
<dbReference type="Gene3D" id="2.60.40.10">
    <property type="entry name" value="Immunoglobulins"/>
    <property type="match status" value="1"/>
</dbReference>
<organism evidence="1 2">
    <name type="scientific">Streptococcus pasteurianus</name>
    <dbReference type="NCBI Taxonomy" id="197614"/>
    <lineage>
        <taxon>Bacteria</taxon>
        <taxon>Bacillati</taxon>
        <taxon>Bacillota</taxon>
        <taxon>Bacilli</taxon>
        <taxon>Lactobacillales</taxon>
        <taxon>Streptococcaceae</taxon>
        <taxon>Streptococcus</taxon>
    </lineage>
</organism>
<dbReference type="AlphaFoldDB" id="A0AAW6YQL3"/>
<gene>
    <name evidence="1" type="ORF">QP487_13600</name>
</gene>
<protein>
    <submittedName>
        <fullName evidence="1">Uncharacterized protein</fullName>
    </submittedName>
</protein>